<evidence type="ECO:0000259" key="6">
    <source>
        <dbReference type="PROSITE" id="PS52015"/>
    </source>
</evidence>
<comment type="caution">
    <text evidence="7">The sequence shown here is derived from an EMBL/GenBank/DDBJ whole genome shotgun (WGS) entry which is preliminary data.</text>
</comment>
<dbReference type="Gene3D" id="3.30.1150.10">
    <property type="match status" value="1"/>
</dbReference>
<evidence type="ECO:0000256" key="4">
    <source>
        <dbReference type="ARBA" id="ARBA00023136"/>
    </source>
</evidence>
<protein>
    <submittedName>
        <fullName evidence="7">TonB family protein</fullName>
    </submittedName>
</protein>
<dbReference type="Proteomes" id="UP000253918">
    <property type="component" value="Unassembled WGS sequence"/>
</dbReference>
<keyword evidence="8" id="KW-1185">Reference proteome</keyword>
<evidence type="ECO:0000313" key="7">
    <source>
        <dbReference type="EMBL" id="RDE05984.1"/>
    </source>
</evidence>
<dbReference type="SUPFAM" id="SSF74653">
    <property type="entry name" value="TolA/TonB C-terminal domain"/>
    <property type="match status" value="1"/>
</dbReference>
<comment type="subcellular location">
    <subcellularLocation>
        <location evidence="1">Membrane</location>
        <topology evidence="1">Single-pass membrane protein</topology>
    </subcellularLocation>
</comment>
<dbReference type="Pfam" id="PF03544">
    <property type="entry name" value="TonB_C"/>
    <property type="match status" value="1"/>
</dbReference>
<dbReference type="AlphaFoldDB" id="A0A369VUD3"/>
<keyword evidence="5" id="KW-0732">Signal</keyword>
<keyword evidence="4" id="KW-0472">Membrane</keyword>
<sequence length="169" mass="17609">MRKVLFLLAAAAAVPLTASAAQDDRKIVVVAKPISVAAWSTMIGKRINAHLVYPTPPSNELRATGVSSVAFQCSEDGRPAGVALLRKSGSRALDGAALRAVSEVRTLHPLPEGVHGSRKFRANIIFASDRAGQMRLAREVASEMAATRVAEPGGVPILLAVAAAAPIAR</sequence>
<evidence type="ECO:0000256" key="2">
    <source>
        <dbReference type="ARBA" id="ARBA00022692"/>
    </source>
</evidence>
<keyword evidence="3" id="KW-1133">Transmembrane helix</keyword>
<name>A0A369VUD3_9SPHN</name>
<dbReference type="InterPro" id="IPR037682">
    <property type="entry name" value="TonB_C"/>
</dbReference>
<organism evidence="7 8">
    <name type="scientific">Sphingomonas aracearum</name>
    <dbReference type="NCBI Taxonomy" id="2283317"/>
    <lineage>
        <taxon>Bacteria</taxon>
        <taxon>Pseudomonadati</taxon>
        <taxon>Pseudomonadota</taxon>
        <taxon>Alphaproteobacteria</taxon>
        <taxon>Sphingomonadales</taxon>
        <taxon>Sphingomonadaceae</taxon>
        <taxon>Sphingomonas</taxon>
    </lineage>
</organism>
<feature type="signal peptide" evidence="5">
    <location>
        <begin position="1"/>
        <end position="20"/>
    </location>
</feature>
<keyword evidence="2" id="KW-0812">Transmembrane</keyword>
<dbReference type="RefSeq" id="WP_114688053.1">
    <property type="nucleotide sequence ID" value="NZ_QQNB01000002.1"/>
</dbReference>
<dbReference type="GO" id="GO:0055085">
    <property type="term" value="P:transmembrane transport"/>
    <property type="evidence" value="ECO:0007669"/>
    <property type="project" value="InterPro"/>
</dbReference>
<reference evidence="7 8" key="1">
    <citation type="submission" date="2018-07" db="EMBL/GenBank/DDBJ databases">
        <title>a novel species of Sphingomonas isolated from the rhizosphere soil of Araceae plant.</title>
        <authorList>
            <person name="Zhiyong W."/>
            <person name="Qinglan Z."/>
            <person name="Zhiwei F."/>
            <person name="Ding X."/>
            <person name="Gejiao W."/>
            <person name="Shixue Z."/>
        </authorList>
    </citation>
    <scope>NUCLEOTIDE SEQUENCE [LARGE SCALE GENOMIC DNA]</scope>
    <source>
        <strain evidence="7 8">WZY 27</strain>
    </source>
</reference>
<dbReference type="NCBIfam" id="TIGR01352">
    <property type="entry name" value="tonB_Cterm"/>
    <property type="match status" value="1"/>
</dbReference>
<dbReference type="GO" id="GO:0016020">
    <property type="term" value="C:membrane"/>
    <property type="evidence" value="ECO:0007669"/>
    <property type="project" value="UniProtKB-SubCell"/>
</dbReference>
<dbReference type="InterPro" id="IPR006260">
    <property type="entry name" value="TonB/TolA_C"/>
</dbReference>
<evidence type="ECO:0000256" key="5">
    <source>
        <dbReference type="SAM" id="SignalP"/>
    </source>
</evidence>
<evidence type="ECO:0000313" key="8">
    <source>
        <dbReference type="Proteomes" id="UP000253918"/>
    </source>
</evidence>
<feature type="chain" id="PRO_5017018447" evidence="5">
    <location>
        <begin position="21"/>
        <end position="169"/>
    </location>
</feature>
<dbReference type="PROSITE" id="PS52015">
    <property type="entry name" value="TONB_CTD"/>
    <property type="match status" value="1"/>
</dbReference>
<proteinExistence type="predicted"/>
<feature type="domain" description="TonB C-terminal" evidence="6">
    <location>
        <begin position="38"/>
        <end position="135"/>
    </location>
</feature>
<evidence type="ECO:0000256" key="1">
    <source>
        <dbReference type="ARBA" id="ARBA00004167"/>
    </source>
</evidence>
<evidence type="ECO:0000256" key="3">
    <source>
        <dbReference type="ARBA" id="ARBA00022989"/>
    </source>
</evidence>
<dbReference type="EMBL" id="QQNB01000002">
    <property type="protein sequence ID" value="RDE05984.1"/>
    <property type="molecule type" value="Genomic_DNA"/>
</dbReference>
<gene>
    <name evidence="7" type="ORF">DVW87_12455</name>
</gene>
<accession>A0A369VUD3</accession>
<dbReference type="OrthoDB" id="7585677at2"/>